<proteinExistence type="predicted"/>
<dbReference type="PANTHER" id="PTHR14514:SF4">
    <property type="entry name" value="NESPRIN-2"/>
    <property type="match status" value="1"/>
</dbReference>
<gene>
    <name evidence="8" type="primary">LOC104952482</name>
</gene>
<dbReference type="Proteomes" id="UP000504611">
    <property type="component" value="Unplaced"/>
</dbReference>
<evidence type="ECO:0000256" key="3">
    <source>
        <dbReference type="ARBA" id="ARBA00022737"/>
    </source>
</evidence>
<feature type="region of interest" description="Disordered" evidence="6">
    <location>
        <begin position="207"/>
        <end position="226"/>
    </location>
</feature>
<feature type="compositionally biased region" description="Polar residues" evidence="6">
    <location>
        <begin position="343"/>
        <end position="364"/>
    </location>
</feature>
<reference evidence="8" key="1">
    <citation type="submission" date="2025-08" db="UniProtKB">
        <authorList>
            <consortium name="RefSeq"/>
        </authorList>
    </citation>
    <scope>IDENTIFICATION</scope>
    <source>
        <tissue evidence="8">Muscle</tissue>
    </source>
</reference>
<keyword evidence="3" id="KW-0677">Repeat</keyword>
<evidence type="ECO:0000256" key="4">
    <source>
        <dbReference type="ARBA" id="ARBA00023136"/>
    </source>
</evidence>
<evidence type="ECO:0000313" key="7">
    <source>
        <dbReference type="Proteomes" id="UP000504611"/>
    </source>
</evidence>
<feature type="region of interest" description="Disordered" evidence="6">
    <location>
        <begin position="124"/>
        <end position="157"/>
    </location>
</feature>
<organism evidence="7 8">
    <name type="scientific">Notothenia coriiceps</name>
    <name type="common">black rockcod</name>
    <dbReference type="NCBI Taxonomy" id="8208"/>
    <lineage>
        <taxon>Eukaryota</taxon>
        <taxon>Metazoa</taxon>
        <taxon>Chordata</taxon>
        <taxon>Craniata</taxon>
        <taxon>Vertebrata</taxon>
        <taxon>Euteleostomi</taxon>
        <taxon>Actinopterygii</taxon>
        <taxon>Neopterygii</taxon>
        <taxon>Teleostei</taxon>
        <taxon>Neoteleostei</taxon>
        <taxon>Acanthomorphata</taxon>
        <taxon>Eupercaria</taxon>
        <taxon>Perciformes</taxon>
        <taxon>Notothenioidei</taxon>
        <taxon>Nototheniidae</taxon>
        <taxon>Notothenia</taxon>
    </lineage>
</organism>
<accession>A0A6I9NM10</accession>
<name>A0A6I9NM10_9TELE</name>
<keyword evidence="7" id="KW-1185">Reference proteome</keyword>
<dbReference type="SUPFAM" id="SSF46966">
    <property type="entry name" value="Spectrin repeat"/>
    <property type="match status" value="3"/>
</dbReference>
<feature type="region of interest" description="Disordered" evidence="6">
    <location>
        <begin position="87"/>
        <end position="112"/>
    </location>
</feature>
<keyword evidence="2" id="KW-0597">Phosphoprotein</keyword>
<dbReference type="Gene3D" id="1.20.58.60">
    <property type="match status" value="2"/>
</dbReference>
<keyword evidence="4" id="KW-0472">Membrane</keyword>
<evidence type="ECO:0000256" key="1">
    <source>
        <dbReference type="ARBA" id="ARBA00004308"/>
    </source>
</evidence>
<evidence type="ECO:0000256" key="6">
    <source>
        <dbReference type="SAM" id="MobiDB-lite"/>
    </source>
</evidence>
<comment type="subcellular location">
    <subcellularLocation>
        <location evidence="1">Endomembrane system</location>
    </subcellularLocation>
</comment>
<feature type="region of interest" description="Disordered" evidence="6">
    <location>
        <begin position="337"/>
        <end position="364"/>
    </location>
</feature>
<evidence type="ECO:0000256" key="5">
    <source>
        <dbReference type="SAM" id="Coils"/>
    </source>
</evidence>
<evidence type="ECO:0000313" key="8">
    <source>
        <dbReference type="RefSeq" id="XP_010777612.1"/>
    </source>
</evidence>
<dbReference type="OrthoDB" id="18853at2759"/>
<evidence type="ECO:0000256" key="2">
    <source>
        <dbReference type="ARBA" id="ARBA00022553"/>
    </source>
</evidence>
<feature type="coiled-coil region" evidence="5">
    <location>
        <begin position="385"/>
        <end position="454"/>
    </location>
</feature>
<sequence>MPENKDQTSADVQPDKAAVKMTKLEVCTEPKDVKKSGDQEKHPKVCTPDVKPEKAAVNTRVEVPQIPTGRQVNVAQSYSTQLTSVASTALKPSQAGTTSADTSKQDTVKPSETEIKLEVLKTKQEKPKEVKDSNLQEAHAKVSTKDVNDSPKTLDEEPIKMEKILKGAEECILKPGKEATKKEHDITYVTKAKAPGIDIDQTSIQSQEVAENKNLSSADAQPEKTAVQMTRVEVGKGLVKEHGVQKEQQTSTQATKQEHKIMPVTIEKSSRIVQDQTTRHLGTEFPENKDLSSDVVQPEKTAVKMTRLEVCTGPGVQEEHPIVCTPDVKPEKAAIKTKEQVPQIPTESQKNVAQRDSTQLTSVASTSVKPIQECRDTAQAQVSLLSQLRESEAENKEALECVEDQWSTAVQDAAAVIQSKEAQLQLVRDYCAQCEAAKTTLERLTAELEAVRMSPEESIPKETERLLSLQRSMEENRTVLGELLLTHTKLCPHLSWSERATAQTVQKSLQEKWRGLERAVERNLYHTKVRFQNTSSLLSAISGLKKHLETVDKDLEAKSPTVTQWNCKKAKQLMVANAEVKAAQQTHLHLQQLSDVLLPSTQSEKETTEIKQGLQRVKDQIRQTEELISSQTQNSSNPIMEKILMVMRDGLSWAKQTESDIEGRRKRVALLPENVHRQLRDHKKMQSEVITKQGQLELLVEEVEELLPQLDQAEEVPMVRSSLDSLHKLSGSTTEKLAKAVREIESGLQTREKLSEQIADLESWVLAHLHKEASRSPDSELKGPADTERRVRQIQETLAEAEKQAAVCEALLMKSKDIAPELSISENCHLYDKLTNLQEDIRAISSYEKATKKELDNLTQNLDSSKKHVVKIETSLRQMLVDLSRHRFPITSESLQAFERFKHMILEHKSQADILQPLIPQEKSKELYSVISELLRKMVTLEMKAKGHEAYLNQRQCVEDLRESVQEQVSHTKDDSTALEDKYKVWQALLIQLPLIRYMSEEAGSKLEMISADIYPSQLSTERHRLKKNEESLDTLELTLYNNLSIMELNLLKELDLDSEKVAIQAFLLKTQQELQTIPSSEPNETLINNEYQRVMSFKNTVQSRMRALELFEQKKRNRQGSGFQDVMDLKKSVFSECDHQMANITQAKKSLSRYTCAVTQAAQFLRDIEVSLLPPQGSAGLCSDRLPETQQALASLQQQFQTHVEQLQKQDALHPYLCPQKVEQLQENILSQLLVRMSTLQAKGHIRLEYLSSCAEHYRKYTKSQDEILQSVKSAESSLSQFICHKVTCLADCTDQQTKLGVLSEEVESLQRRLGELNEWCPERSCRGGRESAVASVWKRVSRLRRCINELTTRSKQRIAEWSEITNSVEKTSSLLEEVEGEHPDVSRMKASTEDLQDLLQSWEQYQDSLDCEHRALSALELRTARLLRVPADLEQAPPTPLCQQLQAMQGRYSSVKQKSKEGLKAARTELEEREKLREEMQGVQVWLEAADGLLSEMQQSRSTEELQVGHSSEML</sequence>
<keyword evidence="5" id="KW-0175">Coiled coil</keyword>
<protein>
    <submittedName>
        <fullName evidence="8">Nesprin-1-like</fullName>
    </submittedName>
</protein>
<dbReference type="RefSeq" id="XP_010777612.1">
    <property type="nucleotide sequence ID" value="XM_010779310.1"/>
</dbReference>
<feature type="compositionally biased region" description="Basic and acidic residues" evidence="6">
    <location>
        <begin position="103"/>
        <end position="112"/>
    </location>
</feature>
<dbReference type="GeneID" id="104952482"/>
<feature type="compositionally biased region" description="Polar residues" evidence="6">
    <location>
        <begin position="207"/>
        <end position="219"/>
    </location>
</feature>
<feature type="compositionally biased region" description="Polar residues" evidence="6">
    <location>
        <begin position="87"/>
        <end position="102"/>
    </location>
</feature>
<dbReference type="KEGG" id="ncc:104952482"/>
<dbReference type="PANTHER" id="PTHR14514">
    <property type="entry name" value="PKA ANCHORING PROTEIN"/>
    <property type="match status" value="1"/>
</dbReference>